<evidence type="ECO:0000313" key="2">
    <source>
        <dbReference type="Proteomes" id="UP000442695"/>
    </source>
</evidence>
<dbReference type="Proteomes" id="UP000442695">
    <property type="component" value="Unassembled WGS sequence"/>
</dbReference>
<proteinExistence type="predicted"/>
<dbReference type="EMBL" id="WOWR01000097">
    <property type="protein sequence ID" value="KAF0250697.1"/>
    <property type="molecule type" value="Genomic_DNA"/>
</dbReference>
<protein>
    <submittedName>
        <fullName evidence="1">Uncharacterized protein</fullName>
    </submittedName>
</protein>
<comment type="caution">
    <text evidence="1">The sequence shown here is derived from an EMBL/GenBank/DDBJ whole genome shotgun (WGS) entry which is preliminary data.</text>
</comment>
<name>A0A7V8J0W0_PSEPU</name>
<dbReference type="AlphaFoldDB" id="A0A7V8J0W0"/>
<accession>A0A7V8J0W0</accession>
<evidence type="ECO:0000313" key="1">
    <source>
        <dbReference type="EMBL" id="KAF0250697.1"/>
    </source>
</evidence>
<gene>
    <name evidence="1" type="ORF">GN299_32530</name>
</gene>
<sequence>MSTNLSEEEMRAALFGVVNVIPQENSLRSSCSPAKAVSKNSGTKIKVTLHVGNEFEGAYEVVSYESSSLSRLVVEMDARKKYKKKYKYIEVVSVERV</sequence>
<reference evidence="1 2" key="1">
    <citation type="submission" date="2019-12" db="EMBL/GenBank/DDBJ databases">
        <authorList>
            <person name="Woiski C."/>
        </authorList>
    </citation>
    <scope>NUCLEOTIDE SEQUENCE [LARGE SCALE GENOMIC DNA]</scope>
    <source>
        <strain evidence="1 2">BOE100</strain>
    </source>
</reference>
<organism evidence="1 2">
    <name type="scientific">Pseudomonas putida</name>
    <name type="common">Arthrobacter siderocapsulatus</name>
    <dbReference type="NCBI Taxonomy" id="303"/>
    <lineage>
        <taxon>Bacteria</taxon>
        <taxon>Pseudomonadati</taxon>
        <taxon>Pseudomonadota</taxon>
        <taxon>Gammaproteobacteria</taxon>
        <taxon>Pseudomonadales</taxon>
        <taxon>Pseudomonadaceae</taxon>
        <taxon>Pseudomonas</taxon>
    </lineage>
</organism>
<dbReference type="RefSeq" id="WP_079732506.1">
    <property type="nucleotide sequence ID" value="NZ_CABEEI010000004.1"/>
</dbReference>